<keyword evidence="6 13" id="KW-0677">Repeat</keyword>
<comment type="subcellular location">
    <subcellularLocation>
        <location evidence="1">Cytoplasm</location>
        <location evidence="1">Cytoskeleton</location>
        <location evidence="1">Stress fiber</location>
    </subcellularLocation>
</comment>
<evidence type="ECO:0000313" key="15">
    <source>
        <dbReference type="EMBL" id="EDM12375.1"/>
    </source>
</evidence>
<dbReference type="EMBL" id="CH473953">
    <property type="protein sequence ID" value="EDM12375.1"/>
    <property type="molecule type" value="Genomic_DNA"/>
</dbReference>
<evidence type="ECO:0000256" key="12">
    <source>
        <dbReference type="PROSITE-ProRule" id="PRU00221"/>
    </source>
</evidence>
<proteinExistence type="inferred from homology"/>
<dbReference type="PANTHER" id="PTHR10856">
    <property type="entry name" value="CORONIN"/>
    <property type="match status" value="1"/>
</dbReference>
<evidence type="ECO:0000256" key="4">
    <source>
        <dbReference type="ARBA" id="ARBA00022553"/>
    </source>
</evidence>
<dbReference type="SMART" id="SM01166">
    <property type="entry name" value="DUF1899"/>
    <property type="match status" value="1"/>
</dbReference>
<reference evidence="16" key="1">
    <citation type="submission" date="2005-09" db="EMBL/GenBank/DDBJ databases">
        <authorList>
            <person name="Mural R.J."/>
            <person name="Li P.W."/>
            <person name="Adams M.D."/>
            <person name="Amanatides P.G."/>
            <person name="Baden-Tillson H."/>
            <person name="Barnstead M."/>
            <person name="Chin S.H."/>
            <person name="Dew I."/>
            <person name="Evans C.A."/>
            <person name="Ferriera S."/>
            <person name="Flanigan M."/>
            <person name="Fosler C."/>
            <person name="Glodek A."/>
            <person name="Gu Z."/>
            <person name="Holt R.A."/>
            <person name="Jennings D."/>
            <person name="Kraft C.L."/>
            <person name="Lu F."/>
            <person name="Nguyen T."/>
            <person name="Nusskern D.R."/>
            <person name="Pfannkoch C.M."/>
            <person name="Sitter C."/>
            <person name="Sutton G.G."/>
            <person name="Venter J.C."/>
            <person name="Wang Z."/>
            <person name="Woodage T."/>
            <person name="Zheng X.H."/>
            <person name="Zhong F."/>
        </authorList>
    </citation>
    <scope>NUCLEOTIDE SEQUENCE [LARGE SCALE GENOMIC DNA]</scope>
    <source>
        <strain>BN</strain>
        <strain evidence="16">Sprague-Dawley</strain>
    </source>
</reference>
<evidence type="ECO:0000256" key="1">
    <source>
        <dbReference type="ARBA" id="ARBA00004529"/>
    </source>
</evidence>
<evidence type="ECO:0000256" key="2">
    <source>
        <dbReference type="ARBA" id="ARBA00009482"/>
    </source>
</evidence>
<dbReference type="Pfam" id="PF16300">
    <property type="entry name" value="WD40_4"/>
    <property type="match status" value="1"/>
</dbReference>
<protein>
    <recommendedName>
        <fullName evidence="13">Coronin</fullName>
    </recommendedName>
</protein>
<feature type="domain" description="DUF1899" evidence="14">
    <location>
        <begin position="5"/>
        <end position="69"/>
    </location>
</feature>
<dbReference type="PANTHER" id="PTHR10856:SF24">
    <property type="entry name" value="CORONIN-1B"/>
    <property type="match status" value="1"/>
</dbReference>
<evidence type="ECO:0000259" key="14">
    <source>
        <dbReference type="SMART" id="SM01166"/>
    </source>
</evidence>
<dbReference type="InterPro" id="IPR001680">
    <property type="entry name" value="WD40_rpt"/>
</dbReference>
<dbReference type="SMART" id="SM00320">
    <property type="entry name" value="WD40"/>
    <property type="match status" value="3"/>
</dbReference>
<keyword evidence="7" id="KW-0175">Coiled coil</keyword>
<evidence type="ECO:0000256" key="7">
    <source>
        <dbReference type="ARBA" id="ARBA00023054"/>
    </source>
</evidence>
<comment type="subunit">
    <text evidence="11">Forms homooligomers, but does not form complexes with the other coronins. Interacts with Arp2/3 complex components, including ACTR2, ARPC1B and ARPC2. Binds actin.</text>
</comment>
<evidence type="ECO:0000256" key="3">
    <source>
        <dbReference type="ARBA" id="ARBA00022490"/>
    </source>
</evidence>
<dbReference type="FunFam" id="2.130.10.10:FF:000003">
    <property type="entry name" value="Coronin"/>
    <property type="match status" value="1"/>
</dbReference>
<dbReference type="AlphaFoldDB" id="A6HYU4"/>
<evidence type="ECO:0000256" key="8">
    <source>
        <dbReference type="ARBA" id="ARBA00023203"/>
    </source>
</evidence>
<dbReference type="InterPro" id="IPR015505">
    <property type="entry name" value="Coronin"/>
</dbReference>
<accession>A6HYU4</accession>
<keyword evidence="8" id="KW-0009">Actin-binding</keyword>
<dbReference type="InterPro" id="IPR036322">
    <property type="entry name" value="WD40_repeat_dom_sf"/>
</dbReference>
<comment type="similarity">
    <text evidence="2 13">Belongs to the WD repeat coronin family.</text>
</comment>
<evidence type="ECO:0000313" key="17">
    <source>
        <dbReference type="RGD" id="2382"/>
    </source>
</evidence>
<dbReference type="SMART" id="SM01167">
    <property type="entry name" value="DUF1900"/>
    <property type="match status" value="1"/>
</dbReference>
<dbReference type="PROSITE" id="PS00678">
    <property type="entry name" value="WD_REPEATS_1"/>
    <property type="match status" value="1"/>
</dbReference>
<dbReference type="SUPFAM" id="SSF50978">
    <property type="entry name" value="WD40 repeat-like"/>
    <property type="match status" value="1"/>
</dbReference>
<name>A6HYU4_RAT</name>
<gene>
    <name evidence="15 17" type="primary">Coro1b</name>
    <name evidence="15" type="ORF">rCG_48535</name>
</gene>
<keyword evidence="4" id="KW-0597">Phosphoprotein</keyword>
<dbReference type="RGD" id="2382">
    <property type="gene designation" value="Coro1b"/>
</dbReference>
<feature type="repeat" description="WD" evidence="12">
    <location>
        <begin position="128"/>
        <end position="170"/>
    </location>
</feature>
<evidence type="ECO:0000256" key="13">
    <source>
        <dbReference type="RuleBase" id="RU280818"/>
    </source>
</evidence>
<sequence>MSFRKVVRQSKFRHVFGQPVKNDQCYEDIRVSRVTWDSTFCAVNPKFLAVIVEASGGGAFMVLPLNKTGRIDKAYPTVCGHTGPVLDIDWCPHNDEVIASGSEDCTVMVWQIPENGLTSPLTEPVVVLEGHTKRVGIITWHPTARNVLLSAGCDNVVLIWNVGTAEELYRLDSLHPDLIYNVSWNHNGSLFCTACKDKSVRIIDPRRGTLVAENFEEPMALQELDSSNGALLPFYDPDTSVVYVCGKGDSSIRYFEITDEPPYIHFLNTFTSKEPQRGMGSMPKRGLEVSKCEIARFYKLHERKCEPIVMTVPRKSDLFQDDLYPDTAGPDAALEAEDWVSGQDADPILISLREAYVPSKQRDLKVSRRNVLSDSKPAGYSRSGVSTATAITDIPSGNLAGSGEAGKLEEVMQELRALRVLVKEQGERISRLEEHLGRMENGDT</sequence>
<evidence type="ECO:0000313" key="16">
    <source>
        <dbReference type="Proteomes" id="UP000234681"/>
    </source>
</evidence>
<dbReference type="GO" id="GO:0003779">
    <property type="term" value="F:actin binding"/>
    <property type="evidence" value="ECO:0007669"/>
    <property type="project" value="UniProtKB-KW"/>
</dbReference>
<dbReference type="Pfam" id="PF00400">
    <property type="entry name" value="WD40"/>
    <property type="match status" value="3"/>
</dbReference>
<keyword evidence="3" id="KW-0963">Cytoplasm</keyword>
<evidence type="ECO:0000256" key="11">
    <source>
        <dbReference type="ARBA" id="ARBA00046901"/>
    </source>
</evidence>
<evidence type="ECO:0000256" key="10">
    <source>
        <dbReference type="ARBA" id="ARBA00024891"/>
    </source>
</evidence>
<organism evidence="15 16">
    <name type="scientific">Rattus norvegicus</name>
    <name type="common">Rat</name>
    <dbReference type="NCBI Taxonomy" id="10116"/>
    <lineage>
        <taxon>Eukaryota</taxon>
        <taxon>Metazoa</taxon>
        <taxon>Chordata</taxon>
        <taxon>Craniata</taxon>
        <taxon>Vertebrata</taxon>
        <taxon>Euteleostomi</taxon>
        <taxon>Mammalia</taxon>
        <taxon>Eutheria</taxon>
        <taxon>Euarchontoglires</taxon>
        <taxon>Glires</taxon>
        <taxon>Rodentia</taxon>
        <taxon>Myomorpha</taxon>
        <taxon>Muroidea</taxon>
        <taxon>Muridae</taxon>
        <taxon>Murinae</taxon>
        <taxon>Rattus</taxon>
    </lineage>
</organism>
<dbReference type="InterPro" id="IPR019775">
    <property type="entry name" value="WD40_repeat_CS"/>
</dbReference>
<dbReference type="InterPro" id="IPR015943">
    <property type="entry name" value="WD40/YVTN_repeat-like_dom_sf"/>
</dbReference>
<evidence type="ECO:0000256" key="9">
    <source>
        <dbReference type="ARBA" id="ARBA00023212"/>
    </source>
</evidence>
<keyword evidence="5 12" id="KW-0853">WD repeat</keyword>
<dbReference type="GO" id="GO:0001725">
    <property type="term" value="C:stress fiber"/>
    <property type="evidence" value="ECO:0007669"/>
    <property type="project" value="UniProtKB-SubCell"/>
</dbReference>
<dbReference type="PROSITE" id="PS50294">
    <property type="entry name" value="WD_REPEATS_REGION"/>
    <property type="match status" value="2"/>
</dbReference>
<dbReference type="PROSITE" id="PS50082">
    <property type="entry name" value="WD_REPEATS_2"/>
    <property type="match status" value="2"/>
</dbReference>
<dbReference type="Proteomes" id="UP000234681">
    <property type="component" value="Chromosome 1"/>
</dbReference>
<dbReference type="Pfam" id="PF08953">
    <property type="entry name" value="DUF1899"/>
    <property type="match status" value="1"/>
</dbReference>
<keyword evidence="9" id="KW-0206">Cytoskeleton</keyword>
<evidence type="ECO:0000256" key="6">
    <source>
        <dbReference type="ARBA" id="ARBA00022737"/>
    </source>
</evidence>
<comment type="function">
    <text evidence="10">Regulates leading edge dynamics and cell motility in fibroblasts. May be involved in cytokinesis and signal transduction.</text>
</comment>
<dbReference type="Gene3D" id="2.130.10.10">
    <property type="entry name" value="YVTN repeat-like/Quinoprotein amine dehydrogenase"/>
    <property type="match status" value="1"/>
</dbReference>
<evidence type="ECO:0000256" key="5">
    <source>
        <dbReference type="ARBA" id="ARBA00022574"/>
    </source>
</evidence>
<feature type="repeat" description="WD" evidence="12">
    <location>
        <begin position="78"/>
        <end position="112"/>
    </location>
</feature>
<dbReference type="InterPro" id="IPR015048">
    <property type="entry name" value="DUF1899"/>
</dbReference>